<proteinExistence type="inferred from homology"/>
<dbReference type="Gene3D" id="2.20.200.10">
    <property type="entry name" value="Outer membrane efflux proteins (OEP)"/>
    <property type="match status" value="1"/>
</dbReference>
<dbReference type="SUPFAM" id="SSF56954">
    <property type="entry name" value="Outer membrane efflux proteins (OEP)"/>
    <property type="match status" value="1"/>
</dbReference>
<keyword evidence="2" id="KW-0472">Membrane</keyword>
<keyword evidence="2" id="KW-0812">Transmembrane</keyword>
<comment type="similarity">
    <text evidence="1 2">Belongs to the outer membrane factor (OMF) (TC 1.B.17) family.</text>
</comment>
<keyword evidence="2" id="KW-0564">Palmitate</keyword>
<name>A0A1R4HA35_9GAMM</name>
<dbReference type="InterPro" id="IPR010131">
    <property type="entry name" value="MdtP/NodT-like"/>
</dbReference>
<dbReference type="EMBL" id="FUKJ01000230">
    <property type="protein sequence ID" value="SJM93046.1"/>
    <property type="molecule type" value="Genomic_DNA"/>
</dbReference>
<evidence type="ECO:0000313" key="4">
    <source>
        <dbReference type="Proteomes" id="UP000195442"/>
    </source>
</evidence>
<evidence type="ECO:0000256" key="2">
    <source>
        <dbReference type="RuleBase" id="RU362097"/>
    </source>
</evidence>
<dbReference type="InterPro" id="IPR003423">
    <property type="entry name" value="OMP_efflux"/>
</dbReference>
<accession>A0A1R4HA35</accession>
<dbReference type="PROSITE" id="PS51257">
    <property type="entry name" value="PROKAR_LIPOPROTEIN"/>
    <property type="match status" value="1"/>
</dbReference>
<keyword evidence="4" id="KW-1185">Reference proteome</keyword>
<dbReference type="Proteomes" id="UP000195442">
    <property type="component" value="Unassembled WGS sequence"/>
</dbReference>
<dbReference type="OrthoDB" id="9770517at2"/>
<protein>
    <submittedName>
        <fullName evidence="3">RND efflux system, outer membrane lipoprotein, NodT family</fullName>
    </submittedName>
</protein>
<keyword evidence="2 3" id="KW-0449">Lipoprotein</keyword>
<reference evidence="4" key="1">
    <citation type="submission" date="2017-02" db="EMBL/GenBank/DDBJ databases">
        <authorList>
            <person name="Daims H."/>
        </authorList>
    </citation>
    <scope>NUCLEOTIDE SEQUENCE [LARGE SCALE GENOMIC DNA]</scope>
</reference>
<evidence type="ECO:0000313" key="3">
    <source>
        <dbReference type="EMBL" id="SJM93046.1"/>
    </source>
</evidence>
<dbReference type="Gene3D" id="1.20.1600.10">
    <property type="entry name" value="Outer membrane efflux proteins (OEP)"/>
    <property type="match status" value="1"/>
</dbReference>
<dbReference type="GO" id="GO:0009279">
    <property type="term" value="C:cell outer membrane"/>
    <property type="evidence" value="ECO:0007669"/>
    <property type="project" value="UniProtKB-SubCell"/>
</dbReference>
<dbReference type="PANTHER" id="PTHR30203">
    <property type="entry name" value="OUTER MEMBRANE CATION EFFLUX PROTEIN"/>
    <property type="match status" value="1"/>
</dbReference>
<keyword evidence="2" id="KW-1134">Transmembrane beta strand</keyword>
<evidence type="ECO:0000256" key="1">
    <source>
        <dbReference type="ARBA" id="ARBA00007613"/>
    </source>
</evidence>
<dbReference type="NCBIfam" id="TIGR01845">
    <property type="entry name" value="outer_NodT"/>
    <property type="match status" value="1"/>
</dbReference>
<gene>
    <name evidence="3" type="ORF">CRENPOLYSF2_3050011</name>
</gene>
<dbReference type="GO" id="GO:0015562">
    <property type="term" value="F:efflux transmembrane transporter activity"/>
    <property type="evidence" value="ECO:0007669"/>
    <property type="project" value="InterPro"/>
</dbReference>
<dbReference type="AlphaFoldDB" id="A0A1R4HA35"/>
<comment type="subcellular location">
    <subcellularLocation>
        <location evidence="2">Cell outer membrane</location>
        <topology evidence="2">Lipid-anchor</topology>
    </subcellularLocation>
</comment>
<organism evidence="3 4">
    <name type="scientific">Crenothrix polyspora</name>
    <dbReference type="NCBI Taxonomy" id="360316"/>
    <lineage>
        <taxon>Bacteria</taxon>
        <taxon>Pseudomonadati</taxon>
        <taxon>Pseudomonadota</taxon>
        <taxon>Gammaproteobacteria</taxon>
        <taxon>Methylococcales</taxon>
        <taxon>Crenotrichaceae</taxon>
        <taxon>Crenothrix</taxon>
    </lineage>
</organism>
<dbReference type="RefSeq" id="WP_087147228.1">
    <property type="nucleotide sequence ID" value="NZ_FUKJ01000230.1"/>
</dbReference>
<sequence>MKTTVLVPIMALLLVACESVGPNYYRPELAVPKQWSVGSTKAMQTEQWWQVFNDPILNGLIKDAIASNLDLKQALVRIKDTRAQRTAIFAASLPSLTAKTNISRRLNNTSVGTQSGTAGGGFGIGNQVTNIFQLGFDAQWELDFFGGARRTAEATDATLASDIESSRDVLVTLLAEVAKNYITLRGQQKLQAITLKNLEAQQETEQLTEIRQQSGLSNSLEVTQAQALVATILADVATYQTQIQQSIHALSVLLGQQPNALMSRLNPIDTNDFTTVEQATIPMVSASVIPDLPSELLKRRPDIRRAERLMAVASANIGIATAELYPKINLLAFLGLQNSSIKDFTPLGKSWSTAASLTMPIFNWGQLKANIKSKQAQSELAVLTYQSTVLNAFKEVEDALVAYTQEQQRYQALDQAADANELAVHLANERYETGLTGFIEVLNAHQSLYQTEAELSRSEAGISTHLVALYKALGGGWQTQAKVNDSCATCQKNLAERIYNFTKAKQNR</sequence>
<dbReference type="Pfam" id="PF02321">
    <property type="entry name" value="OEP"/>
    <property type="match status" value="2"/>
</dbReference>
<dbReference type="PANTHER" id="PTHR30203:SF25">
    <property type="entry name" value="OUTER MEMBRANE PROTEIN-RELATED"/>
    <property type="match status" value="1"/>
</dbReference>